<dbReference type="PROSITE" id="PS50085">
    <property type="entry name" value="RAPGAP"/>
    <property type="match status" value="1"/>
</dbReference>
<dbReference type="PANTHER" id="PTHR15711">
    <property type="entry name" value="RAP GTPASE-ACTIVATING PROTEIN"/>
    <property type="match status" value="1"/>
</dbReference>
<evidence type="ECO:0000313" key="3">
    <source>
        <dbReference type="EMBL" id="KAL2919136.1"/>
    </source>
</evidence>
<dbReference type="SUPFAM" id="SSF111347">
    <property type="entry name" value="Rap/Ran-GAP"/>
    <property type="match status" value="1"/>
</dbReference>
<evidence type="ECO:0000259" key="2">
    <source>
        <dbReference type="PROSITE" id="PS50085"/>
    </source>
</evidence>
<evidence type="ECO:0000256" key="1">
    <source>
        <dbReference type="ARBA" id="ARBA00022468"/>
    </source>
</evidence>
<dbReference type="InterPro" id="IPR000331">
    <property type="entry name" value="Rap/Ran_GAP_dom"/>
</dbReference>
<dbReference type="Proteomes" id="UP001527925">
    <property type="component" value="Unassembled WGS sequence"/>
</dbReference>
<dbReference type="InterPro" id="IPR035974">
    <property type="entry name" value="Rap/Ran-GAP_sf"/>
</dbReference>
<name>A0ABR4NI06_9FUNG</name>
<dbReference type="InterPro" id="IPR050989">
    <property type="entry name" value="Rap1_Ran_GAP"/>
</dbReference>
<dbReference type="Pfam" id="PF02145">
    <property type="entry name" value="Rap_GAP"/>
    <property type="match status" value="1"/>
</dbReference>
<accession>A0ABR4NI06</accession>
<organism evidence="3 4">
    <name type="scientific">Polyrhizophydium stewartii</name>
    <dbReference type="NCBI Taxonomy" id="2732419"/>
    <lineage>
        <taxon>Eukaryota</taxon>
        <taxon>Fungi</taxon>
        <taxon>Fungi incertae sedis</taxon>
        <taxon>Chytridiomycota</taxon>
        <taxon>Chytridiomycota incertae sedis</taxon>
        <taxon>Chytridiomycetes</taxon>
        <taxon>Rhizophydiales</taxon>
        <taxon>Rhizophydiales incertae sedis</taxon>
        <taxon>Polyrhizophydium</taxon>
    </lineage>
</organism>
<reference evidence="3 4" key="1">
    <citation type="submission" date="2023-09" db="EMBL/GenBank/DDBJ databases">
        <title>Pangenome analysis of Batrachochytrium dendrobatidis and related Chytrids.</title>
        <authorList>
            <person name="Yacoub M.N."/>
            <person name="Stajich J.E."/>
            <person name="James T.Y."/>
        </authorList>
    </citation>
    <scope>NUCLEOTIDE SEQUENCE [LARGE SCALE GENOMIC DNA]</scope>
    <source>
        <strain evidence="3 4">JEL0888</strain>
    </source>
</reference>
<dbReference type="Gene3D" id="3.40.50.11210">
    <property type="entry name" value="Rap/Ran-GAP"/>
    <property type="match status" value="1"/>
</dbReference>
<sequence length="242" mass="27207">MGYVIPSHYLKFCKDPNLPNELLAMEERQVIRSYKFGVEYAAAGQTTEEQALSNTHENTSPAFKKFLKFLGETIELSGWRGYRAGLDVSGSNNTGTHSVYTKWQGYEVMYHVSTLLPHKPEDKQQLERKRHIGNDIVVIIFQDGKDVFDLSSISSHQNHVVAMVCPDGDGYRVQFAGKVGVPPFTPDIPDPPLIQSDPVSRDFFLHKLVNAERASYKAPSFAPKLSRTRSVLLYDIAVKFLG</sequence>
<gene>
    <name evidence="3" type="ORF">HK105_201409</name>
</gene>
<proteinExistence type="predicted"/>
<keyword evidence="4" id="KW-1185">Reference proteome</keyword>
<evidence type="ECO:0000313" key="4">
    <source>
        <dbReference type="Proteomes" id="UP001527925"/>
    </source>
</evidence>
<keyword evidence="1" id="KW-0343">GTPase activation</keyword>
<dbReference type="EMBL" id="JADGIZ020000004">
    <property type="protein sequence ID" value="KAL2919136.1"/>
    <property type="molecule type" value="Genomic_DNA"/>
</dbReference>
<comment type="caution">
    <text evidence="3">The sequence shown here is derived from an EMBL/GenBank/DDBJ whole genome shotgun (WGS) entry which is preliminary data.</text>
</comment>
<dbReference type="PANTHER" id="PTHR15711:SF65">
    <property type="entry name" value="RAPGAP_RANGAP DOMAIN-CONTAINING PROTEIN"/>
    <property type="match status" value="1"/>
</dbReference>
<feature type="domain" description="Rap-GAP" evidence="2">
    <location>
        <begin position="22"/>
        <end position="236"/>
    </location>
</feature>
<protein>
    <recommendedName>
        <fullName evidence="2">Rap-GAP domain-containing protein</fullName>
    </recommendedName>
</protein>